<keyword evidence="1" id="KW-0472">Membrane</keyword>
<dbReference type="Proteomes" id="UP000015453">
    <property type="component" value="Unassembled WGS sequence"/>
</dbReference>
<feature type="non-terminal residue" evidence="2">
    <location>
        <position position="1"/>
    </location>
</feature>
<dbReference type="PANTHER" id="PTHR37189:SF4">
    <property type="entry name" value="TRANSMEMBRANE PROTEIN"/>
    <property type="match status" value="1"/>
</dbReference>
<dbReference type="PANTHER" id="PTHR37189">
    <property type="entry name" value="CONCANAVALIN A-LIKE LECTIN/GLUCANASE DOMAIN-CONTAINING PROTEIN-RELATED"/>
    <property type="match status" value="1"/>
</dbReference>
<name>S8EEM2_9LAMI</name>
<evidence type="ECO:0000313" key="2">
    <source>
        <dbReference type="EMBL" id="EPS70997.1"/>
    </source>
</evidence>
<feature type="non-terminal residue" evidence="2">
    <location>
        <position position="104"/>
    </location>
</feature>
<reference evidence="2 3" key="1">
    <citation type="journal article" date="2013" name="BMC Genomics">
        <title>The miniature genome of a carnivorous plant Genlisea aurea contains a low number of genes and short non-coding sequences.</title>
        <authorList>
            <person name="Leushkin E.V."/>
            <person name="Sutormin R.A."/>
            <person name="Nabieva E.R."/>
            <person name="Penin A.A."/>
            <person name="Kondrashov A.S."/>
            <person name="Logacheva M.D."/>
        </authorList>
    </citation>
    <scope>NUCLEOTIDE SEQUENCE [LARGE SCALE GENOMIC DNA]</scope>
</reference>
<gene>
    <name evidence="2" type="ORF">M569_03768</name>
</gene>
<evidence type="ECO:0000256" key="1">
    <source>
        <dbReference type="SAM" id="Phobius"/>
    </source>
</evidence>
<feature type="transmembrane region" description="Helical" evidence="1">
    <location>
        <begin position="77"/>
        <end position="101"/>
    </location>
</feature>
<accession>S8EEM2</accession>
<sequence length="104" mass="10839">DLRPSEHGLEYQDLSFPPPDTLGGQQLLAFFGTSLPAVELPEAKNISDSLTSPDKTNEISRAAAAAAAAGRHVRSGLLLASAICGLTGVLLLAVSGVVYLLRLR</sequence>
<organism evidence="2 3">
    <name type="scientific">Genlisea aurea</name>
    <dbReference type="NCBI Taxonomy" id="192259"/>
    <lineage>
        <taxon>Eukaryota</taxon>
        <taxon>Viridiplantae</taxon>
        <taxon>Streptophyta</taxon>
        <taxon>Embryophyta</taxon>
        <taxon>Tracheophyta</taxon>
        <taxon>Spermatophyta</taxon>
        <taxon>Magnoliopsida</taxon>
        <taxon>eudicotyledons</taxon>
        <taxon>Gunneridae</taxon>
        <taxon>Pentapetalae</taxon>
        <taxon>asterids</taxon>
        <taxon>lamiids</taxon>
        <taxon>Lamiales</taxon>
        <taxon>Lentibulariaceae</taxon>
        <taxon>Genlisea</taxon>
    </lineage>
</organism>
<comment type="caution">
    <text evidence="2">The sequence shown here is derived from an EMBL/GenBank/DDBJ whole genome shotgun (WGS) entry which is preliminary data.</text>
</comment>
<protein>
    <submittedName>
        <fullName evidence="2">Uncharacterized protein</fullName>
    </submittedName>
</protein>
<keyword evidence="3" id="KW-1185">Reference proteome</keyword>
<evidence type="ECO:0000313" key="3">
    <source>
        <dbReference type="Proteomes" id="UP000015453"/>
    </source>
</evidence>
<dbReference type="EMBL" id="AUSU01001447">
    <property type="protein sequence ID" value="EPS70997.1"/>
    <property type="molecule type" value="Genomic_DNA"/>
</dbReference>
<dbReference type="OrthoDB" id="1107534at2759"/>
<proteinExistence type="predicted"/>
<keyword evidence="1" id="KW-0812">Transmembrane</keyword>
<keyword evidence="1" id="KW-1133">Transmembrane helix</keyword>
<dbReference type="AlphaFoldDB" id="S8EEM2"/>